<accession>A0AAW0GQ74</accession>
<reference evidence="3 4" key="1">
    <citation type="submission" date="2022-09" db="EMBL/GenBank/DDBJ databases">
        <authorList>
            <person name="Palmer J.M."/>
        </authorList>
    </citation>
    <scope>NUCLEOTIDE SEQUENCE [LARGE SCALE GENOMIC DNA]</scope>
    <source>
        <strain evidence="3 4">DSM 7382</strain>
    </source>
</reference>
<evidence type="ECO:0000313" key="4">
    <source>
        <dbReference type="Proteomes" id="UP001385951"/>
    </source>
</evidence>
<dbReference type="InterPro" id="IPR036361">
    <property type="entry name" value="SAP_dom_sf"/>
</dbReference>
<dbReference type="Pfam" id="PF02037">
    <property type="entry name" value="SAP"/>
    <property type="match status" value="1"/>
</dbReference>
<keyword evidence="4" id="KW-1185">Reference proteome</keyword>
<proteinExistence type="predicted"/>
<gene>
    <name evidence="3" type="ORF">QCA50_004774</name>
</gene>
<feature type="region of interest" description="Disordered" evidence="1">
    <location>
        <begin position="1"/>
        <end position="24"/>
    </location>
</feature>
<dbReference type="InterPro" id="IPR003034">
    <property type="entry name" value="SAP_dom"/>
</dbReference>
<comment type="caution">
    <text evidence="3">The sequence shown here is derived from an EMBL/GenBank/DDBJ whole genome shotgun (WGS) entry which is preliminary data.</text>
</comment>
<protein>
    <recommendedName>
        <fullName evidence="2">SAP domain-containing protein</fullName>
    </recommendedName>
</protein>
<dbReference type="AlphaFoldDB" id="A0AAW0GQ74"/>
<name>A0AAW0GQ74_9APHY</name>
<feature type="domain" description="SAP" evidence="2">
    <location>
        <begin position="40"/>
        <end position="69"/>
    </location>
</feature>
<organism evidence="3 4">
    <name type="scientific">Cerrena zonata</name>
    <dbReference type="NCBI Taxonomy" id="2478898"/>
    <lineage>
        <taxon>Eukaryota</taxon>
        <taxon>Fungi</taxon>
        <taxon>Dikarya</taxon>
        <taxon>Basidiomycota</taxon>
        <taxon>Agaricomycotina</taxon>
        <taxon>Agaricomycetes</taxon>
        <taxon>Polyporales</taxon>
        <taxon>Cerrenaceae</taxon>
        <taxon>Cerrena</taxon>
    </lineage>
</organism>
<dbReference type="Proteomes" id="UP001385951">
    <property type="component" value="Unassembled WGS sequence"/>
</dbReference>
<dbReference type="SUPFAM" id="SSF68906">
    <property type="entry name" value="SAP domain"/>
    <property type="match status" value="1"/>
</dbReference>
<evidence type="ECO:0000313" key="3">
    <source>
        <dbReference type="EMBL" id="KAK7691375.1"/>
    </source>
</evidence>
<sequence>MTKKRPFEHTLKLPKPGQSLQTGPNGHVIEEFEYDMVGKTNNQLKEMLQSYNLCTTGNKDQLKERLEAFSNDRASWLSIYQPLRARVRGGGMPGNKRQSGTTKRIVEKFGKRELPTEFHTRKGAKLRILSKTKMPEARIQQNNEWANKVLASFTFCVPQVTNVSMPGNVSPSIEPLTSQDDLGGVEASTMGVSTSSLAPGSRLDGNIQDIVSHHINPTYVGVYVSDTLQADESHTG</sequence>
<dbReference type="Gene3D" id="1.10.720.30">
    <property type="entry name" value="SAP domain"/>
    <property type="match status" value="1"/>
</dbReference>
<dbReference type="EMBL" id="JASBNA010000005">
    <property type="protein sequence ID" value="KAK7691375.1"/>
    <property type="molecule type" value="Genomic_DNA"/>
</dbReference>
<evidence type="ECO:0000256" key="1">
    <source>
        <dbReference type="SAM" id="MobiDB-lite"/>
    </source>
</evidence>
<feature type="compositionally biased region" description="Basic and acidic residues" evidence="1">
    <location>
        <begin position="1"/>
        <end position="11"/>
    </location>
</feature>
<evidence type="ECO:0000259" key="2">
    <source>
        <dbReference type="Pfam" id="PF02037"/>
    </source>
</evidence>